<organism evidence="7 8">
    <name type="scientific">[Clostridium] hylemonae DSM 15053</name>
    <dbReference type="NCBI Taxonomy" id="553973"/>
    <lineage>
        <taxon>Bacteria</taxon>
        <taxon>Bacillati</taxon>
        <taxon>Bacillota</taxon>
        <taxon>Clostridia</taxon>
        <taxon>Lachnospirales</taxon>
        <taxon>Lachnospiraceae</taxon>
    </lineage>
</organism>
<dbReference type="AlphaFoldDB" id="C0C2X9"/>
<feature type="transmembrane region" description="Helical" evidence="6">
    <location>
        <begin position="265"/>
        <end position="284"/>
    </location>
</feature>
<feature type="transmembrane region" description="Helical" evidence="6">
    <location>
        <begin position="12"/>
        <end position="34"/>
    </location>
</feature>
<evidence type="ECO:0000313" key="8">
    <source>
        <dbReference type="Proteomes" id="UP000004893"/>
    </source>
</evidence>
<dbReference type="Pfam" id="PF02653">
    <property type="entry name" value="BPD_transp_2"/>
    <property type="match status" value="1"/>
</dbReference>
<dbReference type="EMBL" id="ABYI02000024">
    <property type="protein sequence ID" value="EEG73490.1"/>
    <property type="molecule type" value="Genomic_DNA"/>
</dbReference>
<feature type="transmembrane region" description="Helical" evidence="6">
    <location>
        <begin position="158"/>
        <end position="180"/>
    </location>
</feature>
<proteinExistence type="predicted"/>
<dbReference type="GO" id="GO:0005886">
    <property type="term" value="C:plasma membrane"/>
    <property type="evidence" value="ECO:0007669"/>
    <property type="project" value="UniProtKB-SubCell"/>
</dbReference>
<dbReference type="eggNOG" id="COG1172">
    <property type="taxonomic scope" value="Bacteria"/>
</dbReference>
<reference evidence="7" key="2">
    <citation type="submission" date="2013-06" db="EMBL/GenBank/DDBJ databases">
        <title>Draft genome sequence of Clostridium hylemonae (DSM 15053).</title>
        <authorList>
            <person name="Sudarsanam P."/>
            <person name="Ley R."/>
            <person name="Guruge J."/>
            <person name="Turnbaugh P.J."/>
            <person name="Mahowald M."/>
            <person name="Liep D."/>
            <person name="Gordon J."/>
        </authorList>
    </citation>
    <scope>NUCLEOTIDE SEQUENCE</scope>
    <source>
        <strain evidence="7">DSM 15053</strain>
    </source>
</reference>
<protein>
    <submittedName>
        <fullName evidence="7">Branched-chain amino acid ABC transporter, permease protein</fullName>
    </submittedName>
</protein>
<dbReference type="GO" id="GO:0022857">
    <property type="term" value="F:transmembrane transporter activity"/>
    <property type="evidence" value="ECO:0007669"/>
    <property type="project" value="InterPro"/>
</dbReference>
<accession>C0C2X9</accession>
<evidence type="ECO:0000256" key="5">
    <source>
        <dbReference type="ARBA" id="ARBA00023136"/>
    </source>
</evidence>
<evidence type="ECO:0000256" key="6">
    <source>
        <dbReference type="SAM" id="Phobius"/>
    </source>
</evidence>
<keyword evidence="2" id="KW-1003">Cell membrane</keyword>
<keyword evidence="8" id="KW-1185">Reference proteome</keyword>
<comment type="caution">
    <text evidence="7">The sequence shown here is derived from an EMBL/GenBank/DDBJ whole genome shotgun (WGS) entry which is preliminary data.</text>
</comment>
<evidence type="ECO:0000256" key="4">
    <source>
        <dbReference type="ARBA" id="ARBA00022989"/>
    </source>
</evidence>
<dbReference type="PANTHER" id="PTHR32196">
    <property type="entry name" value="ABC TRANSPORTER PERMEASE PROTEIN YPHD-RELATED-RELATED"/>
    <property type="match status" value="1"/>
</dbReference>
<reference evidence="7" key="1">
    <citation type="submission" date="2009-02" db="EMBL/GenBank/DDBJ databases">
        <authorList>
            <person name="Fulton L."/>
            <person name="Clifton S."/>
            <person name="Fulton B."/>
            <person name="Xu J."/>
            <person name="Minx P."/>
            <person name="Pepin K.H."/>
            <person name="Johnson M."/>
            <person name="Bhonagiri V."/>
            <person name="Nash W.E."/>
            <person name="Mardis E.R."/>
            <person name="Wilson R.K."/>
        </authorList>
    </citation>
    <scope>NUCLEOTIDE SEQUENCE [LARGE SCALE GENOMIC DNA]</scope>
    <source>
        <strain evidence="7">DSM 15053</strain>
    </source>
</reference>
<dbReference type="CDD" id="cd06579">
    <property type="entry name" value="TM_PBP1_transp_AraH_like"/>
    <property type="match status" value="1"/>
</dbReference>
<keyword evidence="4 6" id="KW-1133">Transmembrane helix</keyword>
<dbReference type="Proteomes" id="UP000004893">
    <property type="component" value="Unassembled WGS sequence"/>
</dbReference>
<feature type="transmembrane region" description="Helical" evidence="6">
    <location>
        <begin position="242"/>
        <end position="258"/>
    </location>
</feature>
<gene>
    <name evidence="7" type="ORF">CLOHYLEM_06436</name>
</gene>
<dbReference type="HOGENOM" id="CLU_028880_2_2_9"/>
<dbReference type="STRING" id="553973.CLOHYLEM_06436"/>
<sequence>MKVAKFQKYIRLYAMFIVLLILVIVFSVMTPAFLKSSNISSVLRQISMLGITAVGMMLPILLGGIDLSVGAIITFVNIICAYMMVNKGWNAVAAVAVTLIISILIGMIDGIIIAKVNIPPLIMTFAMQMILEGASYVLSDGLPIYGFPEKFAVIGQGYIAFAPIPVIIMILCFAFGAFVLNKTYFGRFFYAVGGNEEASKLSGINVFSVKTLAYTLSGLFAGIAGIVMLSRTNSGTPNAGKGFEMDVLTAIVLGGVSINGGRGRIHNVIAGVLIIGVLQNGLILMNVGTYVQYIVKGIVLAAAVGYDCLQNLKKAN</sequence>
<feature type="transmembrane region" description="Helical" evidence="6">
    <location>
        <begin position="91"/>
        <end position="114"/>
    </location>
</feature>
<evidence type="ECO:0000256" key="3">
    <source>
        <dbReference type="ARBA" id="ARBA00022692"/>
    </source>
</evidence>
<feature type="transmembrane region" description="Helical" evidence="6">
    <location>
        <begin position="67"/>
        <end position="85"/>
    </location>
</feature>
<evidence type="ECO:0000313" key="7">
    <source>
        <dbReference type="EMBL" id="EEG73490.1"/>
    </source>
</evidence>
<comment type="subcellular location">
    <subcellularLocation>
        <location evidence="1">Cell membrane</location>
        <topology evidence="1">Multi-pass membrane protein</topology>
    </subcellularLocation>
</comment>
<evidence type="ECO:0000256" key="1">
    <source>
        <dbReference type="ARBA" id="ARBA00004651"/>
    </source>
</evidence>
<feature type="transmembrane region" description="Helical" evidence="6">
    <location>
        <begin position="211"/>
        <end position="230"/>
    </location>
</feature>
<name>C0C2X9_9FIRM</name>
<evidence type="ECO:0000256" key="2">
    <source>
        <dbReference type="ARBA" id="ARBA00022475"/>
    </source>
</evidence>
<dbReference type="InterPro" id="IPR001851">
    <property type="entry name" value="ABC_transp_permease"/>
</dbReference>
<dbReference type="RefSeq" id="WP_006443795.1">
    <property type="nucleotide sequence ID" value="NZ_CP036524.1"/>
</dbReference>
<keyword evidence="5 6" id="KW-0472">Membrane</keyword>
<keyword evidence="3 6" id="KW-0812">Transmembrane</keyword>
<dbReference type="OrthoDB" id="9813906at2"/>